<organism evidence="4">
    <name type="scientific">Mantoniella antarctica</name>
    <dbReference type="NCBI Taxonomy" id="81844"/>
    <lineage>
        <taxon>Eukaryota</taxon>
        <taxon>Viridiplantae</taxon>
        <taxon>Chlorophyta</taxon>
        <taxon>Mamiellophyceae</taxon>
        <taxon>Mamiellales</taxon>
        <taxon>Mamiellaceae</taxon>
        <taxon>Mantoniella</taxon>
    </lineage>
</organism>
<accession>A0A7S0X771</accession>
<dbReference type="InterPro" id="IPR003140">
    <property type="entry name" value="PLipase/COase/thioEstase"/>
</dbReference>
<dbReference type="GO" id="GO:0005737">
    <property type="term" value="C:cytoplasm"/>
    <property type="evidence" value="ECO:0007669"/>
    <property type="project" value="TreeGrafter"/>
</dbReference>
<dbReference type="SUPFAM" id="SSF53474">
    <property type="entry name" value="alpha/beta-Hydrolases"/>
    <property type="match status" value="1"/>
</dbReference>
<protein>
    <recommendedName>
        <fullName evidence="3">Phospholipase/carboxylesterase/thioesterase domain-containing protein</fullName>
    </recommendedName>
</protein>
<dbReference type="InterPro" id="IPR050565">
    <property type="entry name" value="LYPA1-2/EST-like"/>
</dbReference>
<reference evidence="4" key="1">
    <citation type="submission" date="2021-01" db="EMBL/GenBank/DDBJ databases">
        <authorList>
            <person name="Corre E."/>
            <person name="Pelletier E."/>
            <person name="Niang G."/>
            <person name="Scheremetjew M."/>
            <person name="Finn R."/>
            <person name="Kale V."/>
            <person name="Holt S."/>
            <person name="Cochrane G."/>
            <person name="Meng A."/>
            <person name="Brown T."/>
            <person name="Cohen L."/>
        </authorList>
    </citation>
    <scope>NUCLEOTIDE SEQUENCE</scope>
    <source>
        <strain evidence="4">SL-175</strain>
    </source>
</reference>
<dbReference type="Gene3D" id="3.40.50.1820">
    <property type="entry name" value="alpha/beta hydrolase"/>
    <property type="match status" value="1"/>
</dbReference>
<feature type="domain" description="Phospholipase/carboxylesterase/thioesterase" evidence="3">
    <location>
        <begin position="26"/>
        <end position="230"/>
    </location>
</feature>
<evidence type="ECO:0000256" key="1">
    <source>
        <dbReference type="ARBA" id="ARBA00006499"/>
    </source>
</evidence>
<comment type="similarity">
    <text evidence="1">Belongs to the AB hydrolase superfamily. AB hydrolase 2 family.</text>
</comment>
<gene>
    <name evidence="4" type="ORF">MANT1106_LOCUS8822</name>
</gene>
<proteinExistence type="inferred from homology"/>
<keyword evidence="2" id="KW-0378">Hydrolase</keyword>
<dbReference type="InterPro" id="IPR029058">
    <property type="entry name" value="AB_hydrolase_fold"/>
</dbReference>
<evidence type="ECO:0000259" key="3">
    <source>
        <dbReference type="Pfam" id="PF02230"/>
    </source>
</evidence>
<dbReference type="AlphaFoldDB" id="A0A7S0X771"/>
<evidence type="ECO:0000313" key="4">
    <source>
        <dbReference type="EMBL" id="CAD8706139.1"/>
    </source>
</evidence>
<dbReference type="EMBL" id="HBFC01015044">
    <property type="protein sequence ID" value="CAD8706139.1"/>
    <property type="molecule type" value="Transcribed_RNA"/>
</dbReference>
<dbReference type="PANTHER" id="PTHR10655">
    <property type="entry name" value="LYSOPHOSPHOLIPASE-RELATED"/>
    <property type="match status" value="1"/>
</dbReference>
<dbReference type="GO" id="GO:0052689">
    <property type="term" value="F:carboxylic ester hydrolase activity"/>
    <property type="evidence" value="ECO:0007669"/>
    <property type="project" value="TreeGrafter"/>
</dbReference>
<dbReference type="GO" id="GO:0008474">
    <property type="term" value="F:palmitoyl-(protein) hydrolase activity"/>
    <property type="evidence" value="ECO:0007669"/>
    <property type="project" value="TreeGrafter"/>
</dbReference>
<dbReference type="PANTHER" id="PTHR10655:SF17">
    <property type="entry name" value="LYSOPHOSPHOLIPASE-LIKE PROTEIN 1"/>
    <property type="match status" value="1"/>
</dbReference>
<evidence type="ECO:0000256" key="2">
    <source>
        <dbReference type="ARBA" id="ARBA00022801"/>
    </source>
</evidence>
<sequence>MSSASAAAAAARGFPAPIVVLPPEGGAASAVCIFLHGLGDTGHGWADVASQMPIAGVQWVFPTARTIPVTLNGGAKMTGWYDINDLDIDGIVDDRVQTLASADYIAALVDAAVADGVPAHKVLIGGFSQGGVVALTAALRSDKNLAGCAGLSTYLALRDDYPAALGPHAAALPVFLAHGTADAVLKYEYGTLTAAKLGEMGIAVDFKTYPGMAHSACPEELRHLSAFISAQVGL</sequence>
<dbReference type="Pfam" id="PF02230">
    <property type="entry name" value="Abhydrolase_2"/>
    <property type="match status" value="1"/>
</dbReference>
<name>A0A7S0X771_9CHLO</name>